<dbReference type="PROSITE" id="PS51741">
    <property type="entry name" value="F_BAR"/>
    <property type="match status" value="1"/>
</dbReference>
<gene>
    <name evidence="5" type="ORF">ACAOBT_LOCUS8232</name>
</gene>
<evidence type="ECO:0000256" key="1">
    <source>
        <dbReference type="ARBA" id="ARBA00023054"/>
    </source>
</evidence>
<feature type="domain" description="F-BAR" evidence="4">
    <location>
        <begin position="14"/>
        <end position="217"/>
    </location>
</feature>
<dbReference type="Pfam" id="PF00611">
    <property type="entry name" value="FCH"/>
    <property type="match status" value="1"/>
</dbReference>
<dbReference type="Proteomes" id="UP001152888">
    <property type="component" value="Unassembled WGS sequence"/>
</dbReference>
<dbReference type="EMBL" id="CAKOFQ010006760">
    <property type="protein sequence ID" value="CAH1969112.1"/>
    <property type="molecule type" value="Genomic_DNA"/>
</dbReference>
<evidence type="ECO:0000313" key="5">
    <source>
        <dbReference type="EMBL" id="CAH1969112.1"/>
    </source>
</evidence>
<evidence type="ECO:0000256" key="2">
    <source>
        <dbReference type="PROSITE-ProRule" id="PRU01077"/>
    </source>
</evidence>
<accession>A0A9P0KB64</accession>
<dbReference type="Gene3D" id="1.20.1270.60">
    <property type="entry name" value="Arfaptin homology (AH) domain/BAR domain"/>
    <property type="match status" value="1"/>
</dbReference>
<dbReference type="SMART" id="SM00055">
    <property type="entry name" value="FCH"/>
    <property type="match status" value="1"/>
</dbReference>
<dbReference type="OrthoDB" id="5981864at2759"/>
<evidence type="ECO:0000256" key="3">
    <source>
        <dbReference type="SAM" id="Coils"/>
    </source>
</evidence>
<feature type="coiled-coil region" evidence="3">
    <location>
        <begin position="166"/>
        <end position="200"/>
    </location>
</feature>
<reference evidence="5" key="1">
    <citation type="submission" date="2022-03" db="EMBL/GenBank/DDBJ databases">
        <authorList>
            <person name="Sayadi A."/>
        </authorList>
    </citation>
    <scope>NUCLEOTIDE SEQUENCE</scope>
</reference>
<dbReference type="SUPFAM" id="SSF103657">
    <property type="entry name" value="BAR/IMD domain-like"/>
    <property type="match status" value="1"/>
</dbReference>
<keyword evidence="1 2" id="KW-0175">Coiled coil</keyword>
<evidence type="ECO:0000259" key="4">
    <source>
        <dbReference type="PROSITE" id="PS51741"/>
    </source>
</evidence>
<proteinExistence type="predicted"/>
<keyword evidence="6" id="KW-1185">Reference proteome</keyword>
<dbReference type="InterPro" id="IPR051627">
    <property type="entry name" value="SLIT-ROBO_RhoGAP"/>
</dbReference>
<comment type="caution">
    <text evidence="5">The sequence shown here is derived from an EMBL/GenBank/DDBJ whole genome shotgun (WGS) entry which is preliminary data.</text>
</comment>
<dbReference type="PANTHER" id="PTHR14166">
    <property type="entry name" value="SLIT-ROBO RHO GTPASE ACTIVATING PROTEIN"/>
    <property type="match status" value="1"/>
</dbReference>
<dbReference type="InterPro" id="IPR031160">
    <property type="entry name" value="F_BAR_dom"/>
</dbReference>
<sequence length="217" mass="25999">MKMRRNISGNREDPSSKFNERQADIRLQLNEQLRCLDVRMEAQVALLAELQDFFKRRGELELDYSKNLDKLAKSLQLRHKEQKQKREQWPLFSSYTCWQQLVTQTKNLSRDHAALAEVYSAHLVSRLSQVMEDVQRIYKRCREIGYETHEEILRVLHELHTTMKTYHSYQAELRQAEMKLRAAEIQRTKLEQTLSQDKLERSKKYKLMEKEVMKVIG</sequence>
<dbReference type="AlphaFoldDB" id="A0A9P0KB64"/>
<protein>
    <recommendedName>
        <fullName evidence="4">F-BAR domain-containing protein</fullName>
    </recommendedName>
</protein>
<evidence type="ECO:0000313" key="6">
    <source>
        <dbReference type="Proteomes" id="UP001152888"/>
    </source>
</evidence>
<dbReference type="InterPro" id="IPR001060">
    <property type="entry name" value="FCH_dom"/>
</dbReference>
<dbReference type="InterPro" id="IPR027267">
    <property type="entry name" value="AH/BAR_dom_sf"/>
</dbReference>
<name>A0A9P0KB64_ACAOB</name>
<organism evidence="5 6">
    <name type="scientific">Acanthoscelides obtectus</name>
    <name type="common">Bean weevil</name>
    <name type="synonym">Bruchus obtectus</name>
    <dbReference type="NCBI Taxonomy" id="200917"/>
    <lineage>
        <taxon>Eukaryota</taxon>
        <taxon>Metazoa</taxon>
        <taxon>Ecdysozoa</taxon>
        <taxon>Arthropoda</taxon>
        <taxon>Hexapoda</taxon>
        <taxon>Insecta</taxon>
        <taxon>Pterygota</taxon>
        <taxon>Neoptera</taxon>
        <taxon>Endopterygota</taxon>
        <taxon>Coleoptera</taxon>
        <taxon>Polyphaga</taxon>
        <taxon>Cucujiformia</taxon>
        <taxon>Chrysomeloidea</taxon>
        <taxon>Chrysomelidae</taxon>
        <taxon>Bruchinae</taxon>
        <taxon>Bruchini</taxon>
        <taxon>Acanthoscelides</taxon>
    </lineage>
</organism>